<evidence type="ECO:0000256" key="2">
    <source>
        <dbReference type="SAM" id="Phobius"/>
    </source>
</evidence>
<dbReference type="RefSeq" id="XP_019617624.1">
    <property type="nucleotide sequence ID" value="XM_019762065.1"/>
</dbReference>
<dbReference type="KEGG" id="bbel:109464947"/>
<proteinExistence type="predicted"/>
<feature type="signal peptide" evidence="3">
    <location>
        <begin position="1"/>
        <end position="19"/>
    </location>
</feature>
<reference evidence="5" key="1">
    <citation type="submission" date="2025-08" db="UniProtKB">
        <authorList>
            <consortium name="RefSeq"/>
        </authorList>
    </citation>
    <scope>IDENTIFICATION</scope>
    <source>
        <tissue evidence="5">Gonad</tissue>
    </source>
</reference>
<keyword evidence="2" id="KW-0472">Membrane</keyword>
<evidence type="ECO:0000313" key="5">
    <source>
        <dbReference type="RefSeq" id="XP_019617624.1"/>
    </source>
</evidence>
<name>A0A6P4Y5G5_BRABE</name>
<keyword evidence="2" id="KW-0812">Transmembrane</keyword>
<evidence type="ECO:0000256" key="1">
    <source>
        <dbReference type="SAM" id="MobiDB-lite"/>
    </source>
</evidence>
<feature type="chain" id="PRO_5027932251" evidence="3">
    <location>
        <begin position="20"/>
        <end position="204"/>
    </location>
</feature>
<organism evidence="4 5">
    <name type="scientific">Branchiostoma belcheri</name>
    <name type="common">Amphioxus</name>
    <dbReference type="NCBI Taxonomy" id="7741"/>
    <lineage>
        <taxon>Eukaryota</taxon>
        <taxon>Metazoa</taxon>
        <taxon>Chordata</taxon>
        <taxon>Cephalochordata</taxon>
        <taxon>Leptocardii</taxon>
        <taxon>Amphioxiformes</taxon>
        <taxon>Branchiostomatidae</taxon>
        <taxon>Branchiostoma</taxon>
    </lineage>
</organism>
<feature type="transmembrane region" description="Helical" evidence="2">
    <location>
        <begin position="115"/>
        <end position="137"/>
    </location>
</feature>
<dbReference type="AlphaFoldDB" id="A0A6P4Y5G5"/>
<keyword evidence="3" id="KW-0732">Signal</keyword>
<keyword evidence="2" id="KW-1133">Transmembrane helix</keyword>
<feature type="region of interest" description="Disordered" evidence="1">
    <location>
        <begin position="184"/>
        <end position="204"/>
    </location>
</feature>
<gene>
    <name evidence="5" type="primary">LOC109464947</name>
</gene>
<evidence type="ECO:0000256" key="3">
    <source>
        <dbReference type="SAM" id="SignalP"/>
    </source>
</evidence>
<dbReference type="Proteomes" id="UP000515135">
    <property type="component" value="Unplaced"/>
</dbReference>
<keyword evidence="4" id="KW-1185">Reference proteome</keyword>
<dbReference type="OrthoDB" id="10062839at2759"/>
<evidence type="ECO:0000313" key="4">
    <source>
        <dbReference type="Proteomes" id="UP000515135"/>
    </source>
</evidence>
<accession>A0A6P4Y5G5</accession>
<sequence>MALTALTVAFLAFVSEVVPEHCPAGIRKWTPNSTFANLYAPFDCPKPEDSSENIYCCGMLSFRFCCPTKCGDYDFSCPRPDPPLIWPDNTDSGTYDSGDYYDSDSDDSGFSTGGMAILAVVVLAVSCTVMMCCRNAYNREEELNRAMTSDGYVTTYVDGTTLSSPGRVRGRTQASAADGTVIHPTVHVHPRSSDPPSGTRADPP</sequence>
<dbReference type="GeneID" id="109464947"/>
<protein>
    <submittedName>
        <fullName evidence="5">Uncharacterized protein LOC109464947</fullName>
    </submittedName>
</protein>